<evidence type="ECO:0000259" key="2">
    <source>
        <dbReference type="Pfam" id="PF00296"/>
    </source>
</evidence>
<keyword evidence="1" id="KW-0560">Oxidoreductase</keyword>
<dbReference type="CDD" id="cd01097">
    <property type="entry name" value="Tetrahydromethanopterin_reductase"/>
    <property type="match status" value="1"/>
</dbReference>
<protein>
    <submittedName>
        <fullName evidence="3">LLM class flavin-dependent oxidoreductase</fullName>
    </submittedName>
</protein>
<dbReference type="SUPFAM" id="SSF51679">
    <property type="entry name" value="Bacterial luciferase-like"/>
    <property type="match status" value="1"/>
</dbReference>
<dbReference type="PANTHER" id="PTHR43244:SF1">
    <property type="entry name" value="5,10-METHYLENETETRAHYDROMETHANOPTERIN REDUCTASE"/>
    <property type="match status" value="1"/>
</dbReference>
<sequence length="326" mass="34092">MGHVPIGVMYRCDNPPENLPAYARLAERLGYDELWLVEDCFFAGGVSAAAVAAAVTERLTVGLGIMPAAFRNPAVTAMEIATLARIFPGRIHAGLGHGVAEWVRQVGAEHESPLAVLDETVGAVRDLLAGRTVQVAGRHVNLAGVALEFPPDPAPPVATGVRNERSLRLSGRTADGTVLAEGASPDYVRWARGLIDEGRRSAGREDAHRLTVYAHLDFDDDPGSARREIAARLLGGAPLPVADAELADEVAALVGAYPQVAGLAAALPAGYLDRFAVAGDAARCQAAVERLTAAGADAVILVPPRDPQLGVAQITQAADQLLPLLR</sequence>
<feature type="domain" description="Luciferase-like" evidence="2">
    <location>
        <begin position="15"/>
        <end position="297"/>
    </location>
</feature>
<dbReference type="Pfam" id="PF00296">
    <property type="entry name" value="Bac_luciferase"/>
    <property type="match status" value="1"/>
</dbReference>
<name>A0ABV6NTA9_9ACTN</name>
<dbReference type="InterPro" id="IPR050564">
    <property type="entry name" value="F420-G6PD/mer"/>
</dbReference>
<dbReference type="InterPro" id="IPR011251">
    <property type="entry name" value="Luciferase-like_dom"/>
</dbReference>
<gene>
    <name evidence="3" type="ORF">ACFFHU_07510</name>
</gene>
<dbReference type="PANTHER" id="PTHR43244">
    <property type="match status" value="1"/>
</dbReference>
<evidence type="ECO:0000313" key="4">
    <source>
        <dbReference type="Proteomes" id="UP001589894"/>
    </source>
</evidence>
<proteinExistence type="predicted"/>
<comment type="caution">
    <text evidence="3">The sequence shown here is derived from an EMBL/GenBank/DDBJ whole genome shotgun (WGS) entry which is preliminary data.</text>
</comment>
<evidence type="ECO:0000313" key="3">
    <source>
        <dbReference type="EMBL" id="MFC0564013.1"/>
    </source>
</evidence>
<dbReference type="InterPro" id="IPR036661">
    <property type="entry name" value="Luciferase-like_sf"/>
</dbReference>
<keyword evidence="4" id="KW-1185">Reference proteome</keyword>
<accession>A0ABV6NTA9</accession>
<dbReference type="Gene3D" id="3.20.20.30">
    <property type="entry name" value="Luciferase-like domain"/>
    <property type="match status" value="1"/>
</dbReference>
<organism evidence="3 4">
    <name type="scientific">Plantactinospora siamensis</name>
    <dbReference type="NCBI Taxonomy" id="555372"/>
    <lineage>
        <taxon>Bacteria</taxon>
        <taxon>Bacillati</taxon>
        <taxon>Actinomycetota</taxon>
        <taxon>Actinomycetes</taxon>
        <taxon>Micromonosporales</taxon>
        <taxon>Micromonosporaceae</taxon>
        <taxon>Plantactinospora</taxon>
    </lineage>
</organism>
<dbReference type="Proteomes" id="UP001589894">
    <property type="component" value="Unassembled WGS sequence"/>
</dbReference>
<reference evidence="3 4" key="1">
    <citation type="submission" date="2024-09" db="EMBL/GenBank/DDBJ databases">
        <authorList>
            <person name="Sun Q."/>
            <person name="Mori K."/>
        </authorList>
    </citation>
    <scope>NUCLEOTIDE SEQUENCE [LARGE SCALE GENOMIC DNA]</scope>
    <source>
        <strain evidence="3 4">TBRC 2205</strain>
    </source>
</reference>
<dbReference type="EMBL" id="JBHLUE010000004">
    <property type="protein sequence ID" value="MFC0564013.1"/>
    <property type="molecule type" value="Genomic_DNA"/>
</dbReference>
<dbReference type="RefSeq" id="WP_377336953.1">
    <property type="nucleotide sequence ID" value="NZ_JBHLUE010000004.1"/>
</dbReference>
<evidence type="ECO:0000256" key="1">
    <source>
        <dbReference type="ARBA" id="ARBA00023002"/>
    </source>
</evidence>